<dbReference type="SUPFAM" id="SSF54523">
    <property type="entry name" value="Pili subunits"/>
    <property type="match status" value="1"/>
</dbReference>
<name>A0A380A6Y3_9GAMM</name>
<dbReference type="Gene3D" id="3.30.700.10">
    <property type="entry name" value="Glycoprotein, Type 4 Pilin"/>
    <property type="match status" value="1"/>
</dbReference>
<evidence type="ECO:0000313" key="2">
    <source>
        <dbReference type="EMBL" id="SUI75433.1"/>
    </source>
</evidence>
<evidence type="ECO:0000313" key="3">
    <source>
        <dbReference type="Proteomes" id="UP000255061"/>
    </source>
</evidence>
<reference evidence="2 3" key="1">
    <citation type="submission" date="2018-06" db="EMBL/GenBank/DDBJ databases">
        <authorList>
            <consortium name="Pathogen Informatics"/>
            <person name="Doyle S."/>
        </authorList>
    </citation>
    <scope>NUCLEOTIDE SEQUENCE [LARGE SCALE GENOMIC DNA]</scope>
    <source>
        <strain evidence="2 3">NCTC10736</strain>
    </source>
</reference>
<gene>
    <name evidence="2" type="ORF">NCTC10736_01709</name>
</gene>
<keyword evidence="1" id="KW-0472">Membrane</keyword>
<dbReference type="NCBIfam" id="TIGR02532">
    <property type="entry name" value="IV_pilin_GFxxxE"/>
    <property type="match status" value="1"/>
</dbReference>
<sequence length="147" mass="16455">MYTKTYGFTLIELMVVMLIMASLLSLVGGVGVKGYESAQKKTELMTLSNTITALSYQAFSSGRQIEFNFKGHAVEASYSPKLDNESVLYNKIFEYIFFQPQKFMFNKNGFAFPSEIRAQTGNVNHLLDINSIIVKSNSASTIGTYEK</sequence>
<dbReference type="EMBL" id="UGYV01000001">
    <property type="protein sequence ID" value="SUI75433.1"/>
    <property type="molecule type" value="Genomic_DNA"/>
</dbReference>
<proteinExistence type="predicted"/>
<feature type="transmembrane region" description="Helical" evidence="1">
    <location>
        <begin position="6"/>
        <end position="32"/>
    </location>
</feature>
<evidence type="ECO:0000256" key="1">
    <source>
        <dbReference type="SAM" id="Phobius"/>
    </source>
</evidence>
<dbReference type="AlphaFoldDB" id="A0A380A6Y3"/>
<dbReference type="Pfam" id="PF07963">
    <property type="entry name" value="N_methyl"/>
    <property type="match status" value="1"/>
</dbReference>
<dbReference type="InterPro" id="IPR012902">
    <property type="entry name" value="N_methyl_site"/>
</dbReference>
<accession>A0A380A6Y3</accession>
<dbReference type="Proteomes" id="UP000255061">
    <property type="component" value="Unassembled WGS sequence"/>
</dbReference>
<dbReference type="InterPro" id="IPR045584">
    <property type="entry name" value="Pilin-like"/>
</dbReference>
<protein>
    <submittedName>
        <fullName evidence="2">Tfp pilus assembly protein FimT</fullName>
    </submittedName>
</protein>
<organism evidence="2 3">
    <name type="scientific">Shewanella morhuae</name>
    <dbReference type="NCBI Taxonomy" id="365591"/>
    <lineage>
        <taxon>Bacteria</taxon>
        <taxon>Pseudomonadati</taxon>
        <taxon>Pseudomonadota</taxon>
        <taxon>Gammaproteobacteria</taxon>
        <taxon>Alteromonadales</taxon>
        <taxon>Shewanellaceae</taxon>
        <taxon>Shewanella</taxon>
    </lineage>
</organism>
<keyword evidence="1" id="KW-1133">Transmembrane helix</keyword>
<dbReference type="RefSeq" id="WP_115405986.1">
    <property type="nucleotide sequence ID" value="NZ_UGYV01000001.1"/>
</dbReference>
<keyword evidence="1" id="KW-0812">Transmembrane</keyword>